<reference evidence="2 3" key="1">
    <citation type="submission" date="2024-09" db="EMBL/GenBank/DDBJ databases">
        <title>Genome sequencing and assembly of Phytophthora oleae, isolate VK10A, causative agent of rot of olive drupes.</title>
        <authorList>
            <person name="Conti Taguali S."/>
            <person name="Riolo M."/>
            <person name="La Spada F."/>
            <person name="Cacciola S.O."/>
            <person name="Dionisio G."/>
        </authorList>
    </citation>
    <scope>NUCLEOTIDE SEQUENCE [LARGE SCALE GENOMIC DNA]</scope>
    <source>
        <strain evidence="2 3">VK10A</strain>
    </source>
</reference>
<accession>A0ABD3G759</accession>
<keyword evidence="3" id="KW-1185">Reference proteome</keyword>
<dbReference type="EMBL" id="JBIMZQ010000001">
    <property type="protein sequence ID" value="KAL3674973.1"/>
    <property type="molecule type" value="Genomic_DNA"/>
</dbReference>
<feature type="region of interest" description="Disordered" evidence="1">
    <location>
        <begin position="40"/>
        <end position="72"/>
    </location>
</feature>
<proteinExistence type="predicted"/>
<dbReference type="Proteomes" id="UP001632037">
    <property type="component" value="Unassembled WGS sequence"/>
</dbReference>
<evidence type="ECO:0000313" key="2">
    <source>
        <dbReference type="EMBL" id="KAL3674973.1"/>
    </source>
</evidence>
<dbReference type="Gene3D" id="1.25.40.10">
    <property type="entry name" value="Tetratricopeptide repeat domain"/>
    <property type="match status" value="1"/>
</dbReference>
<organism evidence="2 3">
    <name type="scientific">Phytophthora oleae</name>
    <dbReference type="NCBI Taxonomy" id="2107226"/>
    <lineage>
        <taxon>Eukaryota</taxon>
        <taxon>Sar</taxon>
        <taxon>Stramenopiles</taxon>
        <taxon>Oomycota</taxon>
        <taxon>Peronosporomycetes</taxon>
        <taxon>Peronosporales</taxon>
        <taxon>Peronosporaceae</taxon>
        <taxon>Phytophthora</taxon>
    </lineage>
</organism>
<evidence type="ECO:0000256" key="1">
    <source>
        <dbReference type="SAM" id="MobiDB-lite"/>
    </source>
</evidence>
<comment type="caution">
    <text evidence="2">The sequence shown here is derived from an EMBL/GenBank/DDBJ whole genome shotgun (WGS) entry which is preliminary data.</text>
</comment>
<sequence length="191" mass="21709">MGNRLSRKKKAVAAPTEGIDVALSSAAPKQLDLPLTSLSARKDKALRERNEVERPLSARQAPLTARDSDRNNEEDPLEFFRHCYELEVDPFTLYTQALVLKNQRQFAAASDLLRSLVTNPNLTLEAQHHLAQCLIAQDPALNWCRKEATQYLEEVVEATTNDADAHYSMMYRESLVLSRLTSRIESHHYVF</sequence>
<dbReference type="InterPro" id="IPR011990">
    <property type="entry name" value="TPR-like_helical_dom_sf"/>
</dbReference>
<dbReference type="AlphaFoldDB" id="A0ABD3G759"/>
<feature type="compositionally biased region" description="Basic and acidic residues" evidence="1">
    <location>
        <begin position="40"/>
        <end position="56"/>
    </location>
</feature>
<protein>
    <submittedName>
        <fullName evidence="2">Uncharacterized protein</fullName>
    </submittedName>
</protein>
<name>A0ABD3G759_9STRA</name>
<gene>
    <name evidence="2" type="ORF">V7S43_000898</name>
</gene>
<evidence type="ECO:0000313" key="3">
    <source>
        <dbReference type="Proteomes" id="UP001632037"/>
    </source>
</evidence>